<evidence type="ECO:0000313" key="1">
    <source>
        <dbReference type="EMBL" id="KAJ9489172.1"/>
    </source>
</evidence>
<keyword evidence="2" id="KW-1185">Reference proteome</keyword>
<evidence type="ECO:0000313" key="2">
    <source>
        <dbReference type="Proteomes" id="UP001227192"/>
    </source>
</evidence>
<accession>A0AAI9TLB4</accession>
<reference evidence="1" key="1">
    <citation type="submission" date="2015-06" db="EMBL/GenBank/DDBJ databases">
        <authorList>
            <person name="Nguyen H."/>
        </authorList>
    </citation>
    <scope>NUCLEOTIDE SEQUENCE</scope>
    <source>
        <strain evidence="1">DAOM 180753</strain>
    </source>
</reference>
<proteinExistence type="predicted"/>
<dbReference type="EMBL" id="LACB01000092">
    <property type="protein sequence ID" value="KAJ9489172.1"/>
    <property type="molecule type" value="Genomic_DNA"/>
</dbReference>
<reference evidence="1" key="2">
    <citation type="journal article" date="2016" name="Fungal Biol.">
        <title>Ochratoxin A production by Penicillium thymicola.</title>
        <authorList>
            <person name="Nguyen H.D.T."/>
            <person name="McMullin D.R."/>
            <person name="Ponomareva E."/>
            <person name="Riley R."/>
            <person name="Pomraning K.R."/>
            <person name="Baker S.E."/>
            <person name="Seifert K.A."/>
        </authorList>
    </citation>
    <scope>NUCLEOTIDE SEQUENCE</scope>
    <source>
        <strain evidence="1">DAOM 180753</strain>
    </source>
</reference>
<comment type="caution">
    <text evidence="1">The sequence shown here is derived from an EMBL/GenBank/DDBJ whole genome shotgun (WGS) entry which is preliminary data.</text>
</comment>
<gene>
    <name evidence="1" type="ORF">VN97_g4104</name>
</gene>
<dbReference type="AlphaFoldDB" id="A0AAI9TLB4"/>
<protein>
    <submittedName>
        <fullName evidence="1">Uncharacterized protein</fullName>
    </submittedName>
</protein>
<organism evidence="1 2">
    <name type="scientific">Penicillium thymicola</name>
    <dbReference type="NCBI Taxonomy" id="293382"/>
    <lineage>
        <taxon>Eukaryota</taxon>
        <taxon>Fungi</taxon>
        <taxon>Dikarya</taxon>
        <taxon>Ascomycota</taxon>
        <taxon>Pezizomycotina</taxon>
        <taxon>Eurotiomycetes</taxon>
        <taxon>Eurotiomycetidae</taxon>
        <taxon>Eurotiales</taxon>
        <taxon>Aspergillaceae</taxon>
        <taxon>Penicillium</taxon>
    </lineage>
</organism>
<dbReference type="Proteomes" id="UP001227192">
    <property type="component" value="Unassembled WGS sequence"/>
</dbReference>
<sequence length="84" mass="9381">MGGFAELSIIRSHGLVVKRMTSNHEILGSTPSVSIFCLFFLTTYVEKSSQGHYMPTIIVGKKAKNAHTRSRTEDLMITSHALYH</sequence>
<name>A0AAI9TLB4_PENTH</name>